<keyword evidence="4" id="KW-1185">Reference proteome</keyword>
<dbReference type="PANTHER" id="PTHR12289:SF41">
    <property type="entry name" value="FAILED AXON CONNECTIONS-RELATED"/>
    <property type="match status" value="1"/>
</dbReference>
<dbReference type="InterPro" id="IPR036282">
    <property type="entry name" value="Glutathione-S-Trfase_C_sf"/>
</dbReference>
<dbReference type="Gene3D" id="1.20.1050.10">
    <property type="match status" value="1"/>
</dbReference>
<dbReference type="Proteomes" id="UP000678499">
    <property type="component" value="Unassembled WGS sequence"/>
</dbReference>
<accession>A0A7R9BI71</accession>
<dbReference type="Pfam" id="PF17171">
    <property type="entry name" value="GST_C_6"/>
    <property type="match status" value="1"/>
</dbReference>
<dbReference type="GO" id="GO:0005737">
    <property type="term" value="C:cytoplasm"/>
    <property type="evidence" value="ECO:0007669"/>
    <property type="project" value="TreeGrafter"/>
</dbReference>
<dbReference type="AlphaFoldDB" id="A0A7R9BI71"/>
<evidence type="ECO:0000256" key="1">
    <source>
        <dbReference type="SAM" id="MobiDB-lite"/>
    </source>
</evidence>
<name>A0A7R9BI71_9CRUS</name>
<sequence length="158" mass="18110">MTEVTLTEGVSKVKAQGMGVHKPEEIEGKGHRDIQVLSDLLADKEFFFGTEPALLDVVAFSVLSQFVCFDPEVEFPLRTWIEQNTPNVISFVDRMKEKCFPDWEDMLKNLDLNSHLPKEKKEEPAEEKTDEKKEAPEKTEEVKEEAKVNGEKEEKKAE</sequence>
<dbReference type="SUPFAM" id="SSF47616">
    <property type="entry name" value="GST C-terminal domain-like"/>
    <property type="match status" value="1"/>
</dbReference>
<evidence type="ECO:0000313" key="3">
    <source>
        <dbReference type="EMBL" id="CAD7275528.1"/>
    </source>
</evidence>
<dbReference type="InterPro" id="IPR033468">
    <property type="entry name" value="Metaxin_GST"/>
</dbReference>
<evidence type="ECO:0000259" key="2">
    <source>
        <dbReference type="Pfam" id="PF17171"/>
    </source>
</evidence>
<dbReference type="InterPro" id="IPR050931">
    <property type="entry name" value="Mito_Protein_Transport_Metaxin"/>
</dbReference>
<dbReference type="PANTHER" id="PTHR12289">
    <property type="entry name" value="METAXIN RELATED"/>
    <property type="match status" value="1"/>
</dbReference>
<feature type="region of interest" description="Disordered" evidence="1">
    <location>
        <begin position="114"/>
        <end position="158"/>
    </location>
</feature>
<dbReference type="EMBL" id="CAJPEX010000433">
    <property type="protein sequence ID" value="CAG0915680.1"/>
    <property type="molecule type" value="Genomic_DNA"/>
</dbReference>
<proteinExistence type="predicted"/>
<dbReference type="CDD" id="cd03193">
    <property type="entry name" value="GST_C_Metaxin"/>
    <property type="match status" value="1"/>
</dbReference>
<feature type="domain" description="Metaxin glutathione S-transferase" evidence="2">
    <location>
        <begin position="31"/>
        <end position="95"/>
    </location>
</feature>
<protein>
    <recommendedName>
        <fullName evidence="2">Metaxin glutathione S-transferase domain-containing protein</fullName>
    </recommendedName>
</protein>
<reference evidence="3" key="1">
    <citation type="submission" date="2020-11" db="EMBL/GenBank/DDBJ databases">
        <authorList>
            <person name="Tran Van P."/>
        </authorList>
    </citation>
    <scope>NUCLEOTIDE SEQUENCE</scope>
</reference>
<feature type="compositionally biased region" description="Basic and acidic residues" evidence="1">
    <location>
        <begin position="116"/>
        <end position="158"/>
    </location>
</feature>
<dbReference type="OrthoDB" id="5809458at2759"/>
<evidence type="ECO:0000313" key="4">
    <source>
        <dbReference type="Proteomes" id="UP000678499"/>
    </source>
</evidence>
<gene>
    <name evidence="3" type="ORF">NMOB1V02_LOCUS3320</name>
</gene>
<organism evidence="3">
    <name type="scientific">Notodromas monacha</name>
    <dbReference type="NCBI Taxonomy" id="399045"/>
    <lineage>
        <taxon>Eukaryota</taxon>
        <taxon>Metazoa</taxon>
        <taxon>Ecdysozoa</taxon>
        <taxon>Arthropoda</taxon>
        <taxon>Crustacea</taxon>
        <taxon>Oligostraca</taxon>
        <taxon>Ostracoda</taxon>
        <taxon>Podocopa</taxon>
        <taxon>Podocopida</taxon>
        <taxon>Cypridocopina</taxon>
        <taxon>Cypridoidea</taxon>
        <taxon>Cyprididae</taxon>
        <taxon>Notodromas</taxon>
    </lineage>
</organism>
<dbReference type="EMBL" id="OA882470">
    <property type="protein sequence ID" value="CAD7275528.1"/>
    <property type="molecule type" value="Genomic_DNA"/>
</dbReference>